<dbReference type="Proteomes" id="UP001140206">
    <property type="component" value="Chromosome 5"/>
</dbReference>
<name>A0AAV8BR80_9POAL</name>
<keyword evidence="5" id="KW-0032">Aminotransferase</keyword>
<comment type="cofactor">
    <cofactor evidence="1">
        <name>pyridoxal 5'-phosphate</name>
        <dbReference type="ChEBI" id="CHEBI:597326"/>
    </cofactor>
</comment>
<dbReference type="GO" id="GO:0016846">
    <property type="term" value="F:carbon-sulfur lyase activity"/>
    <property type="evidence" value="ECO:0007669"/>
    <property type="project" value="InterPro"/>
</dbReference>
<evidence type="ECO:0000256" key="1">
    <source>
        <dbReference type="ARBA" id="ARBA00001933"/>
    </source>
</evidence>
<dbReference type="Gene3D" id="3.90.1150.10">
    <property type="entry name" value="Aspartate Aminotransferase, domain 1"/>
    <property type="match status" value="2"/>
</dbReference>
<gene>
    <name evidence="5" type="ORF">LUZ62_080077</name>
</gene>
<dbReference type="SUPFAM" id="SSF53383">
    <property type="entry name" value="PLP-dependent transferases"/>
    <property type="match status" value="1"/>
</dbReference>
<dbReference type="GO" id="GO:0006520">
    <property type="term" value="P:amino acid metabolic process"/>
    <property type="evidence" value="ECO:0007669"/>
    <property type="project" value="TreeGrafter"/>
</dbReference>
<evidence type="ECO:0000313" key="5">
    <source>
        <dbReference type="EMBL" id="KAJ4745672.1"/>
    </source>
</evidence>
<keyword evidence="3" id="KW-0663">Pyridoxal phosphate</keyword>
<dbReference type="Gene3D" id="3.40.640.10">
    <property type="entry name" value="Type I PLP-dependent aspartate aminotransferase-like (Major domain)"/>
    <property type="match status" value="1"/>
</dbReference>
<evidence type="ECO:0000313" key="6">
    <source>
        <dbReference type="Proteomes" id="UP001140206"/>
    </source>
</evidence>
<evidence type="ECO:0000256" key="3">
    <source>
        <dbReference type="ARBA" id="ARBA00022898"/>
    </source>
</evidence>
<proteinExistence type="inferred from homology"/>
<dbReference type="AlphaFoldDB" id="A0AAV8BR80"/>
<comment type="similarity">
    <text evidence="2">Belongs to the alliinase family.</text>
</comment>
<dbReference type="PANTHER" id="PTHR43795">
    <property type="entry name" value="BIFUNCTIONAL ASPARTATE AMINOTRANSFERASE AND GLUTAMATE/ASPARTATE-PREPHENATE AMINOTRANSFERASE-RELATED"/>
    <property type="match status" value="1"/>
</dbReference>
<dbReference type="EMBL" id="JAMFTS010000005">
    <property type="protein sequence ID" value="KAJ4745672.1"/>
    <property type="molecule type" value="Genomic_DNA"/>
</dbReference>
<keyword evidence="6" id="KW-1185">Reference proteome</keyword>
<protein>
    <submittedName>
        <fullName evidence="5">Tryptophan aminotransferase-related protein 2</fullName>
    </submittedName>
</protein>
<dbReference type="InterPro" id="IPR006948">
    <property type="entry name" value="Alliinase_C"/>
</dbReference>
<dbReference type="CDD" id="cd00609">
    <property type="entry name" value="AAT_like"/>
    <property type="match status" value="1"/>
</dbReference>
<accession>A0AAV8BR80</accession>
<organism evidence="5 6">
    <name type="scientific">Rhynchospora pubera</name>
    <dbReference type="NCBI Taxonomy" id="906938"/>
    <lineage>
        <taxon>Eukaryota</taxon>
        <taxon>Viridiplantae</taxon>
        <taxon>Streptophyta</taxon>
        <taxon>Embryophyta</taxon>
        <taxon>Tracheophyta</taxon>
        <taxon>Spermatophyta</taxon>
        <taxon>Magnoliopsida</taxon>
        <taxon>Liliopsida</taxon>
        <taxon>Poales</taxon>
        <taxon>Cyperaceae</taxon>
        <taxon>Cyperoideae</taxon>
        <taxon>Rhynchosporeae</taxon>
        <taxon>Rhynchospora</taxon>
    </lineage>
</organism>
<sequence length="380" mass="42664">MQEKALNSPGFEIDPDLVITLTHGDPIMFEPFWKEEGHNATVTISGWEKMSYYACDPDDICWFLEPDFANEVLRLHRIVNNAATNGSHIIPGAGSTQLIHATLHALASIEARRHPVNVVSAAPYYSMYSDINSLKSALYHWAGDAATFKGGDNFIEIVCSPNNPDGMIRHAVLSNNAGRRVHDMAYYWPHYTPMRGPADHNIMLFTMSKATGHAGTRIGWALVKDTDVAREMVNYITLNTNGVSRDSQVRAARILKVISDGYEFPNSNGAGQFFHIGRHLLADRWRRLRQAMEVLGKFSLPRFSTEFCEFFKEHAQTYPGFAWLRSEDESINDCGDFFKGINVQIRNGRLFGAGPNYVRISLMGSDAYFDGFIKRITSVG</sequence>
<evidence type="ECO:0000259" key="4">
    <source>
        <dbReference type="Pfam" id="PF04864"/>
    </source>
</evidence>
<dbReference type="InterPro" id="IPR015421">
    <property type="entry name" value="PyrdxlP-dep_Trfase_major"/>
</dbReference>
<evidence type="ECO:0000256" key="2">
    <source>
        <dbReference type="ARBA" id="ARBA00006312"/>
    </source>
</evidence>
<feature type="domain" description="Alliinase C-terminal" evidence="4">
    <location>
        <begin position="20"/>
        <end position="378"/>
    </location>
</feature>
<comment type="caution">
    <text evidence="5">The sequence shown here is derived from an EMBL/GenBank/DDBJ whole genome shotgun (WGS) entry which is preliminary data.</text>
</comment>
<dbReference type="PANTHER" id="PTHR43795:SF22">
    <property type="entry name" value="TRYPTOPHAN AMINOTRANSFERASE-RELATED PROTEIN 2"/>
    <property type="match status" value="1"/>
</dbReference>
<dbReference type="GO" id="GO:0008483">
    <property type="term" value="F:transaminase activity"/>
    <property type="evidence" value="ECO:0007669"/>
    <property type="project" value="UniProtKB-KW"/>
</dbReference>
<keyword evidence="5" id="KW-0808">Transferase</keyword>
<reference evidence="5" key="1">
    <citation type="submission" date="2022-08" db="EMBL/GenBank/DDBJ databases">
        <authorList>
            <person name="Marques A."/>
        </authorList>
    </citation>
    <scope>NUCLEOTIDE SEQUENCE</scope>
    <source>
        <strain evidence="5">RhyPub2mFocal</strain>
        <tissue evidence="5">Leaves</tissue>
    </source>
</reference>
<dbReference type="Pfam" id="PF04864">
    <property type="entry name" value="Alliinase_C"/>
    <property type="match status" value="1"/>
</dbReference>
<dbReference type="InterPro" id="IPR015424">
    <property type="entry name" value="PyrdxlP-dep_Trfase"/>
</dbReference>
<dbReference type="InterPro" id="IPR015422">
    <property type="entry name" value="PyrdxlP-dep_Trfase_small"/>
</dbReference>
<dbReference type="InterPro" id="IPR050478">
    <property type="entry name" value="Ethylene_sulfur-biosynth"/>
</dbReference>